<evidence type="ECO:0000313" key="1">
    <source>
        <dbReference type="EMBL" id="SEQ97776.1"/>
    </source>
</evidence>
<sequence length="286" mass="32110">MRVLLFLLPFLVFTACETNTAESTAEETPVAEATSPFADRIAAAENRLQKSTASQLILAAINAHGGLEKWYAQSPLYYRFNYRPTEKDKTIRDSYILNDYVNARAVHQSADQEGMSYGFDGKEAWKLPADADLSVNARFWSLTPYYFVGLPFVLADEGIFFEQIEDADWEGTSYHRVKVTYGEGIGDADQDYYILWLHPETKQMDALNYIVSYSGFFPNGGHLPEKFMVLNGKTTVDGITLPTGYTTRWSDKPTEVITNITVSDYSFKPDTADEAFDKPAAASIVE</sequence>
<evidence type="ECO:0000313" key="2">
    <source>
        <dbReference type="Proteomes" id="UP000199021"/>
    </source>
</evidence>
<protein>
    <submittedName>
        <fullName evidence="1">Uncharacterized protein</fullName>
    </submittedName>
</protein>
<name>A0A1H9KF31_9BACT</name>
<dbReference type="STRING" id="478744.SAMN05444359_12083"/>
<proteinExistence type="predicted"/>
<dbReference type="Pfam" id="PF20113">
    <property type="entry name" value="DUF6503"/>
    <property type="match status" value="1"/>
</dbReference>
<dbReference type="EMBL" id="FOFB01000020">
    <property type="protein sequence ID" value="SEQ97776.1"/>
    <property type="molecule type" value="Genomic_DNA"/>
</dbReference>
<dbReference type="OrthoDB" id="282859at2"/>
<dbReference type="Proteomes" id="UP000199021">
    <property type="component" value="Unassembled WGS sequence"/>
</dbReference>
<reference evidence="2" key="1">
    <citation type="submission" date="2016-10" db="EMBL/GenBank/DDBJ databases">
        <authorList>
            <person name="Varghese N."/>
            <person name="Submissions S."/>
        </authorList>
    </citation>
    <scope>NUCLEOTIDE SEQUENCE [LARGE SCALE GENOMIC DNA]</scope>
    <source>
        <strain evidence="2">DSM 24740</strain>
    </source>
</reference>
<gene>
    <name evidence="1" type="ORF">SAMN05444359_12083</name>
</gene>
<dbReference type="AlphaFoldDB" id="A0A1H9KF31"/>
<organism evidence="1 2">
    <name type="scientific">Neolewinella agarilytica</name>
    <dbReference type="NCBI Taxonomy" id="478744"/>
    <lineage>
        <taxon>Bacteria</taxon>
        <taxon>Pseudomonadati</taxon>
        <taxon>Bacteroidota</taxon>
        <taxon>Saprospiria</taxon>
        <taxon>Saprospirales</taxon>
        <taxon>Lewinellaceae</taxon>
        <taxon>Neolewinella</taxon>
    </lineage>
</organism>
<accession>A0A1H9KF31</accession>
<keyword evidence="2" id="KW-1185">Reference proteome</keyword>
<dbReference type="PROSITE" id="PS51257">
    <property type="entry name" value="PROKAR_LIPOPROTEIN"/>
    <property type="match status" value="1"/>
</dbReference>
<dbReference type="InParanoid" id="A0A1H9KF31"/>
<dbReference type="RefSeq" id="WP_090170790.1">
    <property type="nucleotide sequence ID" value="NZ_FOFB01000020.1"/>
</dbReference>
<dbReference type="InterPro" id="IPR045444">
    <property type="entry name" value="DUF6503"/>
</dbReference>